<comment type="subcellular location">
    <subcellularLocation>
        <location evidence="6">Cytoplasm</location>
    </subcellularLocation>
</comment>
<evidence type="ECO:0000256" key="8">
    <source>
        <dbReference type="RuleBase" id="RU003567"/>
    </source>
</evidence>
<evidence type="ECO:0000256" key="1">
    <source>
        <dbReference type="ARBA" id="ARBA00007039"/>
    </source>
</evidence>
<evidence type="ECO:0000313" key="9">
    <source>
        <dbReference type="EMBL" id="QBI21191.1"/>
    </source>
</evidence>
<organism evidence="9 10">
    <name type="scientific">Egibacter rhizosphaerae</name>
    <dbReference type="NCBI Taxonomy" id="1670831"/>
    <lineage>
        <taxon>Bacteria</taxon>
        <taxon>Bacillati</taxon>
        <taxon>Actinomycetota</taxon>
        <taxon>Nitriliruptoria</taxon>
        <taxon>Egibacterales</taxon>
        <taxon>Egibacteraceae</taxon>
        <taxon>Egibacter</taxon>
    </lineage>
</organism>
<comment type="subunit">
    <text evidence="6">Fourteen ClpP subunits assemble into 2 heptameric rings which stack back to back to give a disk-like structure with a central cavity, resembling the structure of eukaryotic proteasomes.</text>
</comment>
<evidence type="ECO:0000256" key="2">
    <source>
        <dbReference type="ARBA" id="ARBA00022670"/>
    </source>
</evidence>
<accession>A0A411YJ64</accession>
<evidence type="ECO:0000256" key="7">
    <source>
        <dbReference type="PROSITE-ProRule" id="PRU10086"/>
    </source>
</evidence>
<evidence type="ECO:0000313" key="10">
    <source>
        <dbReference type="Proteomes" id="UP000291469"/>
    </source>
</evidence>
<comment type="similarity">
    <text evidence="1 6 8">Belongs to the peptidase S14 family.</text>
</comment>
<feature type="active site" evidence="6 7">
    <location>
        <position position="127"/>
    </location>
</feature>
<dbReference type="NCBIfam" id="NF001368">
    <property type="entry name" value="PRK00277.1"/>
    <property type="match status" value="1"/>
</dbReference>
<reference evidence="9 10" key="1">
    <citation type="submission" date="2019-01" db="EMBL/GenBank/DDBJ databases">
        <title>Egibacter rhizosphaerae EGI 80759T.</title>
        <authorList>
            <person name="Chen D.-D."/>
            <person name="Tian Y."/>
            <person name="Jiao J.-Y."/>
            <person name="Zhang X.-T."/>
            <person name="Zhang Y.-G."/>
            <person name="Zhang Y."/>
            <person name="Xiao M."/>
            <person name="Shu W.-S."/>
            <person name="Li W.-J."/>
        </authorList>
    </citation>
    <scope>NUCLEOTIDE SEQUENCE [LARGE SCALE GENOMIC DNA]</scope>
    <source>
        <strain evidence="9 10">EGI 80759</strain>
    </source>
</reference>
<dbReference type="AlphaFoldDB" id="A0A411YJ64"/>
<evidence type="ECO:0000256" key="4">
    <source>
        <dbReference type="ARBA" id="ARBA00022825"/>
    </source>
</evidence>
<keyword evidence="3 6" id="KW-0378">Hydrolase</keyword>
<dbReference type="GO" id="GO:0051117">
    <property type="term" value="F:ATPase binding"/>
    <property type="evidence" value="ECO:0007669"/>
    <property type="project" value="TreeGrafter"/>
</dbReference>
<dbReference type="PRINTS" id="PR00127">
    <property type="entry name" value="CLPPROTEASEP"/>
</dbReference>
<keyword evidence="6" id="KW-0963">Cytoplasm</keyword>
<dbReference type="NCBIfam" id="NF009205">
    <property type="entry name" value="PRK12553.1"/>
    <property type="match status" value="1"/>
</dbReference>
<dbReference type="PROSITE" id="PS00382">
    <property type="entry name" value="CLP_PROTEASE_HIS"/>
    <property type="match status" value="1"/>
</dbReference>
<comment type="catalytic activity">
    <reaction evidence="5 6 7">
        <text>Hydrolysis of proteins to small peptides in the presence of ATP and magnesium. alpha-casein is the usual test substrate. In the absence of ATP, only oligopeptides shorter than five residues are hydrolyzed (such as succinyl-Leu-Tyr-|-NHMec, and Leu-Tyr-Leu-|-Tyr-Trp, in which cleavage of the -Tyr-|-Leu- and -Tyr-|-Trp bonds also occurs).</text>
        <dbReference type="EC" id="3.4.21.92"/>
    </reaction>
</comment>
<dbReference type="EC" id="3.4.21.92" evidence="6"/>
<keyword evidence="10" id="KW-1185">Reference proteome</keyword>
<dbReference type="OrthoDB" id="9802800at2"/>
<dbReference type="Gene3D" id="3.90.226.10">
    <property type="entry name" value="2-enoyl-CoA Hydratase, Chain A, domain 1"/>
    <property type="match status" value="1"/>
</dbReference>
<dbReference type="RefSeq" id="WP_131156184.1">
    <property type="nucleotide sequence ID" value="NZ_CP036402.1"/>
</dbReference>
<dbReference type="GO" id="GO:0005737">
    <property type="term" value="C:cytoplasm"/>
    <property type="evidence" value="ECO:0007669"/>
    <property type="project" value="UniProtKB-SubCell"/>
</dbReference>
<keyword evidence="4 6" id="KW-0720">Serine protease</keyword>
<dbReference type="PANTHER" id="PTHR10381">
    <property type="entry name" value="ATP-DEPENDENT CLP PROTEASE PROTEOLYTIC SUBUNIT"/>
    <property type="match status" value="1"/>
</dbReference>
<dbReference type="InterPro" id="IPR033135">
    <property type="entry name" value="ClpP_His_AS"/>
</dbReference>
<keyword evidence="2 6" id="KW-0645">Protease</keyword>
<dbReference type="InterPro" id="IPR001907">
    <property type="entry name" value="ClpP"/>
</dbReference>
<dbReference type="PANTHER" id="PTHR10381:SF26">
    <property type="entry name" value="ATP-DEPENDENT CLP PROTEASE PROTEOLYTIC SUBUNIT-LIKE-RELATED"/>
    <property type="match status" value="1"/>
</dbReference>
<dbReference type="CDD" id="cd07017">
    <property type="entry name" value="S14_ClpP_2"/>
    <property type="match status" value="1"/>
</dbReference>
<dbReference type="InterPro" id="IPR029045">
    <property type="entry name" value="ClpP/crotonase-like_dom_sf"/>
</dbReference>
<dbReference type="Pfam" id="PF00574">
    <property type="entry name" value="CLP_protease"/>
    <property type="match status" value="1"/>
</dbReference>
<evidence type="ECO:0000256" key="3">
    <source>
        <dbReference type="ARBA" id="ARBA00022801"/>
    </source>
</evidence>
<name>A0A411YJ64_9ACTN</name>
<feature type="active site" description="Nucleophile" evidence="6">
    <location>
        <position position="102"/>
    </location>
</feature>
<protein>
    <recommendedName>
        <fullName evidence="6 8">ATP-dependent Clp protease proteolytic subunit</fullName>
        <ecNumber evidence="6">3.4.21.92</ecNumber>
    </recommendedName>
    <alternativeName>
        <fullName evidence="6">Endopeptidase Clp</fullName>
    </alternativeName>
</protein>
<dbReference type="GO" id="GO:0004252">
    <property type="term" value="F:serine-type endopeptidase activity"/>
    <property type="evidence" value="ECO:0007669"/>
    <property type="project" value="UniProtKB-UniRule"/>
</dbReference>
<dbReference type="GO" id="GO:0006515">
    <property type="term" value="P:protein quality control for misfolded or incompletely synthesized proteins"/>
    <property type="evidence" value="ECO:0007669"/>
    <property type="project" value="TreeGrafter"/>
</dbReference>
<dbReference type="EMBL" id="CP036402">
    <property type="protein sequence ID" value="QBI21191.1"/>
    <property type="molecule type" value="Genomic_DNA"/>
</dbReference>
<dbReference type="GO" id="GO:0009368">
    <property type="term" value="C:endopeptidase Clp complex"/>
    <property type="evidence" value="ECO:0007669"/>
    <property type="project" value="TreeGrafter"/>
</dbReference>
<gene>
    <name evidence="6" type="primary">clpP</name>
    <name evidence="9" type="ORF">ER308_17530</name>
</gene>
<sequence length="205" mass="21609">MTAATLPIPSVVEAHPRGDRATDVFSRLLSERVVFLGDQVDDTVANIVVAQLLHLHAADPDKEVALYVNSPGGSVTAGLAILDTMRYVSCPVRTVCIGQAASIAAVILACGSPARRLALPHSRVLLHQPWGQARGQASDLQGHADEFRRLRALLWELLGAATGRDATTVAADADRDLVLPAARARAYGLVDEVVETAQAAPARAA</sequence>
<comment type="function">
    <text evidence="6">Cleaves peptides in various proteins in a process that requires ATP hydrolysis. Has a chymotrypsin-like activity. Plays a major role in the degradation of misfolded proteins.</text>
</comment>
<proteinExistence type="inferred from homology"/>
<dbReference type="SUPFAM" id="SSF52096">
    <property type="entry name" value="ClpP/crotonase"/>
    <property type="match status" value="1"/>
</dbReference>
<dbReference type="Proteomes" id="UP000291469">
    <property type="component" value="Chromosome"/>
</dbReference>
<dbReference type="HAMAP" id="MF_00444">
    <property type="entry name" value="ClpP"/>
    <property type="match status" value="1"/>
</dbReference>
<dbReference type="InterPro" id="IPR023562">
    <property type="entry name" value="ClpP/TepA"/>
</dbReference>
<dbReference type="FunFam" id="3.90.226.10:FF:000002">
    <property type="entry name" value="ATP-dependent Clp protease proteolytic subunit"/>
    <property type="match status" value="1"/>
</dbReference>
<evidence type="ECO:0000256" key="6">
    <source>
        <dbReference type="HAMAP-Rule" id="MF_00444"/>
    </source>
</evidence>
<dbReference type="GO" id="GO:0004176">
    <property type="term" value="F:ATP-dependent peptidase activity"/>
    <property type="evidence" value="ECO:0007669"/>
    <property type="project" value="InterPro"/>
</dbReference>
<dbReference type="KEGG" id="erz:ER308_17530"/>
<evidence type="ECO:0000256" key="5">
    <source>
        <dbReference type="ARBA" id="ARBA00034021"/>
    </source>
</evidence>